<accession>A0A931E0X6</accession>
<organism evidence="5 6">
    <name type="scientific">Panacibacter microcysteis</name>
    <dbReference type="NCBI Taxonomy" id="2793269"/>
    <lineage>
        <taxon>Bacteria</taxon>
        <taxon>Pseudomonadati</taxon>
        <taxon>Bacteroidota</taxon>
        <taxon>Chitinophagia</taxon>
        <taxon>Chitinophagales</taxon>
        <taxon>Chitinophagaceae</taxon>
        <taxon>Panacibacter</taxon>
    </lineage>
</organism>
<keyword evidence="6" id="KW-1185">Reference proteome</keyword>
<dbReference type="PRINTS" id="PR00723">
    <property type="entry name" value="SUBTILISIN"/>
</dbReference>
<comment type="caution">
    <text evidence="5">The sequence shown here is derived from an EMBL/GenBank/DDBJ whole genome shotgun (WGS) entry which is preliminary data.</text>
</comment>
<dbReference type="InterPro" id="IPR015500">
    <property type="entry name" value="Peptidase_S8_subtilisin-rel"/>
</dbReference>
<keyword evidence="2" id="KW-0378">Hydrolase</keyword>
<dbReference type="AlphaFoldDB" id="A0A931E0X6"/>
<dbReference type="Gene3D" id="3.40.50.200">
    <property type="entry name" value="Peptidase S8/S53 domain"/>
    <property type="match status" value="1"/>
</dbReference>
<protein>
    <submittedName>
        <fullName evidence="5">S8 family peptidase</fullName>
    </submittedName>
</protein>
<evidence type="ECO:0000256" key="3">
    <source>
        <dbReference type="ARBA" id="ARBA00022825"/>
    </source>
</evidence>
<dbReference type="GO" id="GO:0004252">
    <property type="term" value="F:serine-type endopeptidase activity"/>
    <property type="evidence" value="ECO:0007669"/>
    <property type="project" value="InterPro"/>
</dbReference>
<dbReference type="InterPro" id="IPR034074">
    <property type="entry name" value="Y4bN_pept_dom"/>
</dbReference>
<dbReference type="SUPFAM" id="SSF52743">
    <property type="entry name" value="Subtilisin-like"/>
    <property type="match status" value="1"/>
</dbReference>
<sequence length="826" mass="92252">MSENYPILFLPSVAVPTEYKIKGYGSKLNLPERDRQSHSDRLINSFDRILATADRIRSERTAVSLPVKTGSYIEFRSSTGCDLATKSLEDIRVGVKLLNVREKVQDGVKQTFATVYIPQGQENFFIRKIRKFKNEVDKRSKLPKNFPLVTSIDDVRLAILESFWTDPPALIPGDDDVYVELWLKAIVGEERGVITETAEICQTLSIEFFENKIIYFPERIVSLIRADRSKLLNLIESCRHVAEIRKAKEAASFWINEPNVSQAEWVEELIQRIEVKASNTKVCILDTGVNNGHPLLAPILNDNDCNAYNRDWGVADDSGHGTLMGGVSGYGDLEQALQTDQPILLTHKLSSVKILPPVGNNDPDLYGAITQQAISRSEISSPNDKQIYCCAITSDEIDHKGRPTSWSAAIDSITSGQVDDERRLFIVSAGNVKSLGEWNAYPASNLLCSIQDPAQSWNSLTVGAYTEKTAILDTSFNGHSALAPLRGLSPFSTCSSLWESRWPIKPEIVLEGGNIRKAPDGGLYENFPDFSVLSTSFDIQNNQFDTIFATSAASAKAAWMAAKIQTEYPNCWPETVKALMVHSAEWPDTIISQFGFDVQQKKGVHDLMRVCGFGVPDLNKALYCGRSTLTLVAQEYIQPFKFNDDNRPVSNDMHLYDLPWPKDELLGLGATQVKMKITLCYFVEPGPGEVGWKDRYRYASHGLRFDVSNINDTTEQFVKRISVASERDEFEFIGDAGSERWLIGANNRVLGAVHSDVWEGNAADIATCNKIAVYPVLGWWRERKHLGNVEKNARYSLIVSLITPAQEVDIYTPVEAKINVPVSITM</sequence>
<dbReference type="InterPro" id="IPR000209">
    <property type="entry name" value="Peptidase_S8/S53_dom"/>
</dbReference>
<evidence type="ECO:0000256" key="1">
    <source>
        <dbReference type="ARBA" id="ARBA00022670"/>
    </source>
</evidence>
<dbReference type="InterPro" id="IPR023827">
    <property type="entry name" value="Peptidase_S8_Asp-AS"/>
</dbReference>
<dbReference type="GO" id="GO:0006508">
    <property type="term" value="P:proteolysis"/>
    <property type="evidence" value="ECO:0007669"/>
    <property type="project" value="UniProtKB-KW"/>
</dbReference>
<evidence type="ECO:0000256" key="2">
    <source>
        <dbReference type="ARBA" id="ARBA00022801"/>
    </source>
</evidence>
<name>A0A931E0X6_9BACT</name>
<dbReference type="RefSeq" id="WP_196989473.1">
    <property type="nucleotide sequence ID" value="NZ_JADWYR010000001.1"/>
</dbReference>
<reference evidence="5" key="1">
    <citation type="submission" date="2020-11" db="EMBL/GenBank/DDBJ databases">
        <title>Bacterial whole genome sequence for Panacibacter sp. DH6.</title>
        <authorList>
            <person name="Le V."/>
            <person name="Ko S."/>
            <person name="Ahn C.-Y."/>
            <person name="Oh H.-M."/>
        </authorList>
    </citation>
    <scope>NUCLEOTIDE SEQUENCE</scope>
    <source>
        <strain evidence="5">DH6</strain>
    </source>
</reference>
<dbReference type="InterPro" id="IPR036852">
    <property type="entry name" value="Peptidase_S8/S53_dom_sf"/>
</dbReference>
<evidence type="ECO:0000313" key="6">
    <source>
        <dbReference type="Proteomes" id="UP000628448"/>
    </source>
</evidence>
<dbReference type="Proteomes" id="UP000628448">
    <property type="component" value="Unassembled WGS sequence"/>
</dbReference>
<evidence type="ECO:0000313" key="5">
    <source>
        <dbReference type="EMBL" id="MBG9375420.1"/>
    </source>
</evidence>
<proteinExistence type="predicted"/>
<evidence type="ECO:0000259" key="4">
    <source>
        <dbReference type="Pfam" id="PF00082"/>
    </source>
</evidence>
<dbReference type="Pfam" id="PF00082">
    <property type="entry name" value="Peptidase_S8"/>
    <property type="match status" value="1"/>
</dbReference>
<keyword evidence="3" id="KW-0720">Serine protease</keyword>
<dbReference type="PROSITE" id="PS00136">
    <property type="entry name" value="SUBTILASE_ASP"/>
    <property type="match status" value="1"/>
</dbReference>
<dbReference type="CDD" id="cd04847">
    <property type="entry name" value="Peptidases_S8_Subtilisin_like_2"/>
    <property type="match status" value="1"/>
</dbReference>
<feature type="domain" description="Peptidase S8/S53" evidence="4">
    <location>
        <begin position="278"/>
        <end position="614"/>
    </location>
</feature>
<gene>
    <name evidence="5" type="ORF">I5907_04190</name>
</gene>
<dbReference type="EMBL" id="JADWYR010000001">
    <property type="protein sequence ID" value="MBG9375420.1"/>
    <property type="molecule type" value="Genomic_DNA"/>
</dbReference>
<keyword evidence="1" id="KW-0645">Protease</keyword>